<name>A0ABP2TXQ0_9GAMM</name>
<comment type="caution">
    <text evidence="1">The sequence shown here is derived from an EMBL/GenBank/DDBJ whole genome shotgun (WGS) entry which is preliminary data.</text>
</comment>
<gene>
    <name evidence="1" type="ORF">F992_01657</name>
</gene>
<sequence length="227" mass="25695">MKTNEKNEYKVGDFVLPVSLKYTNQVCELTEDLGYDFKYKTKSGGWGFIVKSYLPTRWRHATGDEITSGIASQIQIVKSFIAEYGLLKAMEVLKNAPEGSTHHDLVTAENIDLYFNSKDHLEWCDLELKWCLPRFHHTNEMIMGMIDIAELKRLFENIDLVNKVGGPKSAKAQVKQAKEYGYSTFSIPIELNGSIVMGCLNIDKLEQALSDHDQLFGNIETLGGEHV</sequence>
<reference evidence="2" key="1">
    <citation type="submission" date="2013-02" db="EMBL/GenBank/DDBJ databases">
        <title>The Genome Sequence of Acinetobacter sp. NIPH 236.</title>
        <authorList>
            <consortium name="The Broad Institute Genome Sequencing Platform"/>
            <consortium name="The Broad Institute Genome Sequencing Center for Infectious Disease"/>
            <person name="Cerqueira G."/>
            <person name="Feldgarden M."/>
            <person name="Courvalin P."/>
            <person name="Perichon B."/>
            <person name="Grillot-Courvalin C."/>
            <person name="Clermont D."/>
            <person name="Rocha E."/>
            <person name="Yoon E.-J."/>
            <person name="Nemec A."/>
            <person name="Walker B."/>
            <person name="Young S.K."/>
            <person name="Zeng Q."/>
            <person name="Gargeya S."/>
            <person name="Fitzgerald M."/>
            <person name="Haas B."/>
            <person name="Abouelleil A."/>
            <person name="Alvarado L."/>
            <person name="Arachchi H.M."/>
            <person name="Berlin A.M."/>
            <person name="Chapman S.B."/>
            <person name="Dewar J."/>
            <person name="Goldberg J."/>
            <person name="Griggs A."/>
            <person name="Gujja S."/>
            <person name="Hansen M."/>
            <person name="Howarth C."/>
            <person name="Imamovic A."/>
            <person name="Larimer J."/>
            <person name="McCowan C."/>
            <person name="Murphy C."/>
            <person name="Neiman D."/>
            <person name="Pearson M."/>
            <person name="Priest M."/>
            <person name="Roberts A."/>
            <person name="Saif S."/>
            <person name="Shea T."/>
            <person name="Sisk P."/>
            <person name="Sykes S."/>
            <person name="Wortman J."/>
            <person name="Nusbaum C."/>
            <person name="Birren B."/>
        </authorList>
    </citation>
    <scope>NUCLEOTIDE SEQUENCE [LARGE SCALE GENOMIC DNA]</scope>
    <source>
        <strain evidence="2">NIPH 236</strain>
    </source>
</reference>
<evidence type="ECO:0000313" key="1">
    <source>
        <dbReference type="EMBL" id="ENU27052.1"/>
    </source>
</evidence>
<accession>A0ABP2TXQ0</accession>
<dbReference type="RefSeq" id="WP_004661685.1">
    <property type="nucleotide sequence ID" value="NZ_BMDV01000002.1"/>
</dbReference>
<proteinExistence type="predicted"/>
<reference evidence="1 2" key="2">
    <citation type="journal article" date="2016" name="Int. J. Syst. Evol. Microbiol.">
        <title>Taxonomy of haemolytic and/or proteolytic strains of the genus Acinetobacter with the proposal of Acinetobacter courvalinii sp. nov. (genomic species 14 sensu Bouvet &amp; Jeanjean), Acinetobacter dispersus sp. nov. (genomic species 17), Acinetobacter modestus sp. nov., Acinetobacter proteolyticus sp. nov. and Acinetobacter vivianii sp. nov.</title>
        <authorList>
            <person name="Nemec A."/>
            <person name="Radolfova-Krizova L."/>
            <person name="Maixnerova M."/>
            <person name="Vrestiakova E."/>
            <person name="Jezek P."/>
            <person name="Sedo O."/>
        </authorList>
    </citation>
    <scope>NUCLEOTIDE SEQUENCE [LARGE SCALE GENOMIC DNA]</scope>
    <source>
        <strain evidence="1 2">NIPH 236</strain>
    </source>
</reference>
<dbReference type="Proteomes" id="UP000013190">
    <property type="component" value="Unassembled WGS sequence"/>
</dbReference>
<evidence type="ECO:0000313" key="2">
    <source>
        <dbReference type="Proteomes" id="UP000013190"/>
    </source>
</evidence>
<dbReference type="EMBL" id="APOJ01000023">
    <property type="protein sequence ID" value="ENU27052.1"/>
    <property type="molecule type" value="Genomic_DNA"/>
</dbReference>
<protein>
    <submittedName>
        <fullName evidence="1">Uncharacterized protein</fullName>
    </submittedName>
</protein>
<organism evidence="1 2">
    <name type="scientific">Acinetobacter modestus</name>
    <dbReference type="NCBI Taxonomy" id="1776740"/>
    <lineage>
        <taxon>Bacteria</taxon>
        <taxon>Pseudomonadati</taxon>
        <taxon>Pseudomonadota</taxon>
        <taxon>Gammaproteobacteria</taxon>
        <taxon>Moraxellales</taxon>
        <taxon>Moraxellaceae</taxon>
        <taxon>Acinetobacter</taxon>
    </lineage>
</organism>
<dbReference type="GeneID" id="92835060"/>
<keyword evidence="2" id="KW-1185">Reference proteome</keyword>